<dbReference type="InterPro" id="IPR000182">
    <property type="entry name" value="GNAT_dom"/>
</dbReference>
<comment type="caution">
    <text evidence="2">The sequence shown here is derived from an EMBL/GenBank/DDBJ whole genome shotgun (WGS) entry which is preliminary data.</text>
</comment>
<keyword evidence="2" id="KW-0808">Transferase</keyword>
<dbReference type="InterPro" id="IPR052777">
    <property type="entry name" value="Acetyltransferase_Enz"/>
</dbReference>
<feature type="domain" description="N-acetyltransferase" evidence="1">
    <location>
        <begin position="3"/>
        <end position="155"/>
    </location>
</feature>
<accession>A0A0S8GEF9</accession>
<dbReference type="InterPro" id="IPR016181">
    <property type="entry name" value="Acyl_CoA_acyltransferase"/>
</dbReference>
<protein>
    <submittedName>
        <fullName evidence="2">Acetyltransferase</fullName>
    </submittedName>
</protein>
<evidence type="ECO:0000259" key="1">
    <source>
        <dbReference type="PROSITE" id="PS51186"/>
    </source>
</evidence>
<dbReference type="SUPFAM" id="SSF55729">
    <property type="entry name" value="Acyl-CoA N-acyltransferases (Nat)"/>
    <property type="match status" value="1"/>
</dbReference>
<dbReference type="EMBL" id="LJUO01000084">
    <property type="protein sequence ID" value="KPK70676.1"/>
    <property type="molecule type" value="Genomic_DNA"/>
</dbReference>
<proteinExistence type="predicted"/>
<dbReference type="Gene3D" id="3.40.630.30">
    <property type="match status" value="1"/>
</dbReference>
<organism evidence="2 3">
    <name type="scientific">candidate division WOR_3 bacterium SM23_60</name>
    <dbReference type="NCBI Taxonomy" id="1703780"/>
    <lineage>
        <taxon>Bacteria</taxon>
        <taxon>Bacteria division WOR-3</taxon>
    </lineage>
</organism>
<dbReference type="PANTHER" id="PTHR43305:SF1">
    <property type="entry name" value="FAMILY N-ACETYLTRANSFERASE, PUTATIVE (AFU_ORTHOLOGUE AFUA_2G01380)-RELATED"/>
    <property type="match status" value="1"/>
</dbReference>
<dbReference type="AlphaFoldDB" id="A0A0S8GEF9"/>
<evidence type="ECO:0000313" key="2">
    <source>
        <dbReference type="EMBL" id="KPK70676.1"/>
    </source>
</evidence>
<dbReference type="GO" id="GO:0016747">
    <property type="term" value="F:acyltransferase activity, transferring groups other than amino-acyl groups"/>
    <property type="evidence" value="ECO:0007669"/>
    <property type="project" value="InterPro"/>
</dbReference>
<name>A0A0S8GEF9_UNCW3</name>
<sequence>MVKIIRVESAQDLEHIRTLFKEYADSLGFDLDFQDFQAELDRLPGDYTRPGGCLLLAKQGSEIIGCVALRKIDHNTCEMKRLYVRPHCRGKGTGRALSQKIIDEARTIGYKKMRLDTIPTMKRANVLYRSFGFKKIKPYRYNPIKGALFMELDLRGGM</sequence>
<dbReference type="Proteomes" id="UP000051096">
    <property type="component" value="Unassembled WGS sequence"/>
</dbReference>
<evidence type="ECO:0000313" key="3">
    <source>
        <dbReference type="Proteomes" id="UP000051096"/>
    </source>
</evidence>
<gene>
    <name evidence="2" type="ORF">AMJ87_08530</name>
</gene>
<reference evidence="2 3" key="1">
    <citation type="journal article" date="2015" name="Microbiome">
        <title>Genomic resolution of linkages in carbon, nitrogen, and sulfur cycling among widespread estuary sediment bacteria.</title>
        <authorList>
            <person name="Baker B.J."/>
            <person name="Lazar C.S."/>
            <person name="Teske A.P."/>
            <person name="Dick G.J."/>
        </authorList>
    </citation>
    <scope>NUCLEOTIDE SEQUENCE [LARGE SCALE GENOMIC DNA]</scope>
    <source>
        <strain evidence="2">SM23_60</strain>
    </source>
</reference>
<dbReference type="PANTHER" id="PTHR43305">
    <property type="entry name" value="FAMILY N-ACETYLTRANSFERASE, PUTATIVE (AFU_ORTHOLOGUE AFUA_2G01380)-RELATED"/>
    <property type="match status" value="1"/>
</dbReference>
<dbReference type="PROSITE" id="PS51186">
    <property type="entry name" value="GNAT"/>
    <property type="match status" value="1"/>
</dbReference>
<dbReference type="Pfam" id="PF00583">
    <property type="entry name" value="Acetyltransf_1"/>
    <property type="match status" value="1"/>
</dbReference>
<dbReference type="CDD" id="cd04301">
    <property type="entry name" value="NAT_SF"/>
    <property type="match status" value="1"/>
</dbReference>